<accession>A0ABR0BB66</accession>
<feature type="region of interest" description="Disordered" evidence="1">
    <location>
        <begin position="148"/>
        <end position="209"/>
    </location>
</feature>
<keyword evidence="4" id="KW-1185">Reference proteome</keyword>
<evidence type="ECO:0000313" key="3">
    <source>
        <dbReference type="EMBL" id="KAK4045822.1"/>
    </source>
</evidence>
<gene>
    <name evidence="3" type="ORF">OUZ56_033842</name>
</gene>
<dbReference type="Gene3D" id="2.60.40.150">
    <property type="entry name" value="C2 domain"/>
    <property type="match status" value="1"/>
</dbReference>
<dbReference type="SUPFAM" id="SSF49562">
    <property type="entry name" value="C2 domain (Calcium/lipid-binding domain, CaLB)"/>
    <property type="match status" value="1"/>
</dbReference>
<feature type="domain" description="C2" evidence="2">
    <location>
        <begin position="7"/>
        <end position="134"/>
    </location>
</feature>
<feature type="compositionally biased region" description="Polar residues" evidence="1">
    <location>
        <begin position="148"/>
        <end position="157"/>
    </location>
</feature>
<dbReference type="Pfam" id="PF00168">
    <property type="entry name" value="C2"/>
    <property type="match status" value="1"/>
</dbReference>
<sequence length="263" mass="29204">MERETGMFALCSVAFDISRYAFADEFLHVNIERARNLVALLIENGHKLCIKVTLLPCPVEAALSCCTRSITDLSQAVFDESFRLAVASTKLDTKTLQISVYSRPATSDSHEECLGWAQVSLADFRPDTNSVKWYNILALRCLSSSSHPLTGAASETGTGLKEESSDESTIVTSQPSTLTRNQSGPMSELELVEQGTDSEDEENSDAEDHKQANWIEPLGTIWFHFHWVAAYLNVEIGSFVFDCYELTVFLTSPLFGKYQIHAT</sequence>
<dbReference type="InterPro" id="IPR035892">
    <property type="entry name" value="C2_domain_sf"/>
</dbReference>
<proteinExistence type="predicted"/>
<dbReference type="SMART" id="SM00239">
    <property type="entry name" value="C2"/>
    <property type="match status" value="1"/>
</dbReference>
<evidence type="ECO:0000313" key="4">
    <source>
        <dbReference type="Proteomes" id="UP001234178"/>
    </source>
</evidence>
<protein>
    <recommendedName>
        <fullName evidence="2">C2 domain-containing protein</fullName>
    </recommendedName>
</protein>
<dbReference type="PROSITE" id="PS50004">
    <property type="entry name" value="C2"/>
    <property type="match status" value="1"/>
</dbReference>
<name>A0ABR0BB66_9CRUS</name>
<reference evidence="3 4" key="1">
    <citation type="journal article" date="2023" name="Nucleic Acids Res.">
        <title>The hologenome of Daphnia magna reveals possible DNA methylation and microbiome-mediated evolution of the host genome.</title>
        <authorList>
            <person name="Chaturvedi A."/>
            <person name="Li X."/>
            <person name="Dhandapani V."/>
            <person name="Marshall H."/>
            <person name="Kissane S."/>
            <person name="Cuenca-Cambronero M."/>
            <person name="Asole G."/>
            <person name="Calvet F."/>
            <person name="Ruiz-Romero M."/>
            <person name="Marangio P."/>
            <person name="Guigo R."/>
            <person name="Rago D."/>
            <person name="Mirbahai L."/>
            <person name="Eastwood N."/>
            <person name="Colbourne J.K."/>
            <person name="Zhou J."/>
            <person name="Mallon E."/>
            <person name="Orsini L."/>
        </authorList>
    </citation>
    <scope>NUCLEOTIDE SEQUENCE [LARGE SCALE GENOMIC DNA]</scope>
    <source>
        <strain evidence="3">LRV0_1</strain>
    </source>
</reference>
<dbReference type="InterPro" id="IPR000008">
    <property type="entry name" value="C2_dom"/>
</dbReference>
<comment type="caution">
    <text evidence="3">The sequence shown here is derived from an EMBL/GenBank/DDBJ whole genome shotgun (WGS) entry which is preliminary data.</text>
</comment>
<feature type="compositionally biased region" description="Polar residues" evidence="1">
    <location>
        <begin position="167"/>
        <end position="185"/>
    </location>
</feature>
<evidence type="ECO:0000256" key="1">
    <source>
        <dbReference type="SAM" id="MobiDB-lite"/>
    </source>
</evidence>
<feature type="compositionally biased region" description="Acidic residues" evidence="1">
    <location>
        <begin position="196"/>
        <end position="205"/>
    </location>
</feature>
<dbReference type="EMBL" id="JAOYFB010000066">
    <property type="protein sequence ID" value="KAK4045822.1"/>
    <property type="molecule type" value="Genomic_DNA"/>
</dbReference>
<evidence type="ECO:0000259" key="2">
    <source>
        <dbReference type="PROSITE" id="PS50004"/>
    </source>
</evidence>
<organism evidence="3 4">
    <name type="scientific">Daphnia magna</name>
    <dbReference type="NCBI Taxonomy" id="35525"/>
    <lineage>
        <taxon>Eukaryota</taxon>
        <taxon>Metazoa</taxon>
        <taxon>Ecdysozoa</taxon>
        <taxon>Arthropoda</taxon>
        <taxon>Crustacea</taxon>
        <taxon>Branchiopoda</taxon>
        <taxon>Diplostraca</taxon>
        <taxon>Cladocera</taxon>
        <taxon>Anomopoda</taxon>
        <taxon>Daphniidae</taxon>
        <taxon>Daphnia</taxon>
    </lineage>
</organism>
<dbReference type="Proteomes" id="UP001234178">
    <property type="component" value="Unassembled WGS sequence"/>
</dbReference>